<dbReference type="Gene3D" id="1.25.40.20">
    <property type="entry name" value="Ankyrin repeat-containing domain"/>
    <property type="match status" value="1"/>
</dbReference>
<sequence length="386" mass="43094">MAVHEAVIAGHKDIARIILEAGNMTDINTATFYSKETLAHLAVKHGHQSLYQLLHSFQADFSAKDSNGKYVFEVTDDQVWKSDIISAIVEHKKAMAKGKCAKPGNTILEHEGPSRAEHFRSLVSSQRDKEHQLTVAISNADWAKKSGKLMKKNAVLSSPPMNDDSAKRQASELMKDLDVSSSAEVHANSKNDNSRYELRDLFYNAVTSFTRLRDPNIPADAKYDDARRAIILIVKLEKLTEYMSHPSWLNTTDLTLRKFVASKALEVIFLMQKLHRSDYPAVSAPIVALVKKECETTRKLLKTVVGTAKLLILLDKKSQAREIMALAEKRLVKMPFNKRTLSGFRDLFQMYTGDRDAMGFGMTESIDTFVPSSGTCSTALGIPNCK</sequence>
<proteinExistence type="predicted"/>
<accession>A0A9W6WQV5</accession>
<name>A0A9W6WQV5_9STRA</name>
<evidence type="ECO:0000313" key="1">
    <source>
        <dbReference type="EMBL" id="GMF13192.1"/>
    </source>
</evidence>
<dbReference type="Proteomes" id="UP001165083">
    <property type="component" value="Unassembled WGS sequence"/>
</dbReference>
<dbReference type="AlphaFoldDB" id="A0A9W6WQV5"/>
<dbReference type="InterPro" id="IPR036770">
    <property type="entry name" value="Ankyrin_rpt-contain_sf"/>
</dbReference>
<protein>
    <submittedName>
        <fullName evidence="1">Unnamed protein product</fullName>
    </submittedName>
</protein>
<comment type="caution">
    <text evidence="1">The sequence shown here is derived from an EMBL/GenBank/DDBJ whole genome shotgun (WGS) entry which is preliminary data.</text>
</comment>
<organism evidence="1 2">
    <name type="scientific">Phytophthora lilii</name>
    <dbReference type="NCBI Taxonomy" id="2077276"/>
    <lineage>
        <taxon>Eukaryota</taxon>
        <taxon>Sar</taxon>
        <taxon>Stramenopiles</taxon>
        <taxon>Oomycota</taxon>
        <taxon>Peronosporomycetes</taxon>
        <taxon>Peronosporales</taxon>
        <taxon>Peronosporaceae</taxon>
        <taxon>Phytophthora</taxon>
    </lineage>
</organism>
<gene>
    <name evidence="1" type="ORF">Plil01_000369200</name>
</gene>
<dbReference type="EMBL" id="BSXW01000146">
    <property type="protein sequence ID" value="GMF13192.1"/>
    <property type="molecule type" value="Genomic_DNA"/>
</dbReference>
<evidence type="ECO:0000313" key="2">
    <source>
        <dbReference type="Proteomes" id="UP001165083"/>
    </source>
</evidence>
<keyword evidence="2" id="KW-1185">Reference proteome</keyword>
<dbReference type="OrthoDB" id="120305at2759"/>
<dbReference type="SUPFAM" id="SSF48403">
    <property type="entry name" value="Ankyrin repeat"/>
    <property type="match status" value="1"/>
</dbReference>
<reference evidence="1" key="1">
    <citation type="submission" date="2023-04" db="EMBL/GenBank/DDBJ databases">
        <title>Phytophthora lilii NBRC 32176.</title>
        <authorList>
            <person name="Ichikawa N."/>
            <person name="Sato H."/>
            <person name="Tonouchi N."/>
        </authorList>
    </citation>
    <scope>NUCLEOTIDE SEQUENCE</scope>
    <source>
        <strain evidence="1">NBRC 32176</strain>
    </source>
</reference>